<keyword evidence="1" id="KW-0012">Acyltransferase</keyword>
<evidence type="ECO:0000259" key="5">
    <source>
        <dbReference type="PROSITE" id="PS50158"/>
    </source>
</evidence>
<dbReference type="Proteomes" id="UP000242715">
    <property type="component" value="Unassembled WGS sequence"/>
</dbReference>
<dbReference type="SUPFAM" id="SSF53901">
    <property type="entry name" value="Thiolase-like"/>
    <property type="match status" value="1"/>
</dbReference>
<dbReference type="InterPro" id="IPR016039">
    <property type="entry name" value="Thiolase-like"/>
</dbReference>
<gene>
    <name evidence="6" type="ORF">TSUD_214690</name>
</gene>
<dbReference type="PANTHER" id="PTHR31561">
    <property type="entry name" value="3-KETOACYL-COA SYNTHASE"/>
    <property type="match status" value="1"/>
</dbReference>
<dbReference type="InterPro" id="IPR012392">
    <property type="entry name" value="3-ktacl-CoA_syn"/>
</dbReference>
<feature type="compositionally biased region" description="Polar residues" evidence="4">
    <location>
        <begin position="297"/>
        <end position="325"/>
    </location>
</feature>
<dbReference type="GO" id="GO:0003676">
    <property type="term" value="F:nucleic acid binding"/>
    <property type="evidence" value="ECO:0007669"/>
    <property type="project" value="InterPro"/>
</dbReference>
<feature type="region of interest" description="Disordered" evidence="4">
    <location>
        <begin position="278"/>
        <end position="329"/>
    </location>
</feature>
<dbReference type="PROSITE" id="PS50158">
    <property type="entry name" value="ZF_CCHC"/>
    <property type="match status" value="1"/>
</dbReference>
<dbReference type="GO" id="GO:0009922">
    <property type="term" value="F:fatty acid elongase activity"/>
    <property type="evidence" value="ECO:0007669"/>
    <property type="project" value="UniProtKB-EC"/>
</dbReference>
<dbReference type="Pfam" id="PF00098">
    <property type="entry name" value="zf-CCHC"/>
    <property type="match status" value="1"/>
</dbReference>
<comment type="catalytic activity">
    <reaction evidence="2">
        <text>a very-long-chain acyl-CoA + malonyl-CoA + H(+) = a very-long-chain 3-oxoacyl-CoA + CO2 + CoA</text>
        <dbReference type="Rhea" id="RHEA:32727"/>
        <dbReference type="ChEBI" id="CHEBI:15378"/>
        <dbReference type="ChEBI" id="CHEBI:16526"/>
        <dbReference type="ChEBI" id="CHEBI:57287"/>
        <dbReference type="ChEBI" id="CHEBI:57384"/>
        <dbReference type="ChEBI" id="CHEBI:90725"/>
        <dbReference type="ChEBI" id="CHEBI:90736"/>
        <dbReference type="EC" id="2.3.1.199"/>
    </reaction>
</comment>
<dbReference type="SMART" id="SM00343">
    <property type="entry name" value="ZnF_C2HC"/>
    <property type="match status" value="1"/>
</dbReference>
<dbReference type="EMBL" id="DF973444">
    <property type="protein sequence ID" value="GAU31033.1"/>
    <property type="molecule type" value="Genomic_DNA"/>
</dbReference>
<evidence type="ECO:0000256" key="1">
    <source>
        <dbReference type="ARBA" id="ARBA00023315"/>
    </source>
</evidence>
<dbReference type="Pfam" id="PF03732">
    <property type="entry name" value="Retrotrans_gag"/>
    <property type="match status" value="1"/>
</dbReference>
<evidence type="ECO:0000256" key="4">
    <source>
        <dbReference type="SAM" id="MobiDB-lite"/>
    </source>
</evidence>
<keyword evidence="3" id="KW-0479">Metal-binding</keyword>
<evidence type="ECO:0000313" key="7">
    <source>
        <dbReference type="Proteomes" id="UP000242715"/>
    </source>
</evidence>
<dbReference type="InterPro" id="IPR036875">
    <property type="entry name" value="Znf_CCHC_sf"/>
</dbReference>
<evidence type="ECO:0000313" key="6">
    <source>
        <dbReference type="EMBL" id="GAU31033.1"/>
    </source>
</evidence>
<feature type="region of interest" description="Disordered" evidence="4">
    <location>
        <begin position="116"/>
        <end position="136"/>
    </location>
</feature>
<organism evidence="6 7">
    <name type="scientific">Trifolium subterraneum</name>
    <name type="common">Subterranean clover</name>
    <dbReference type="NCBI Taxonomy" id="3900"/>
    <lineage>
        <taxon>Eukaryota</taxon>
        <taxon>Viridiplantae</taxon>
        <taxon>Streptophyta</taxon>
        <taxon>Embryophyta</taxon>
        <taxon>Tracheophyta</taxon>
        <taxon>Spermatophyta</taxon>
        <taxon>Magnoliopsida</taxon>
        <taxon>eudicotyledons</taxon>
        <taxon>Gunneridae</taxon>
        <taxon>Pentapetalae</taxon>
        <taxon>rosids</taxon>
        <taxon>fabids</taxon>
        <taxon>Fabales</taxon>
        <taxon>Fabaceae</taxon>
        <taxon>Papilionoideae</taxon>
        <taxon>50 kb inversion clade</taxon>
        <taxon>NPAAA clade</taxon>
        <taxon>Hologalegina</taxon>
        <taxon>IRL clade</taxon>
        <taxon>Trifolieae</taxon>
        <taxon>Trifolium</taxon>
    </lineage>
</organism>
<dbReference type="SUPFAM" id="SSF57756">
    <property type="entry name" value="Retrovirus zinc finger-like domains"/>
    <property type="match status" value="1"/>
</dbReference>
<keyword evidence="3" id="KW-0863">Zinc-finger</keyword>
<keyword evidence="1" id="KW-0808">Transferase</keyword>
<keyword evidence="7" id="KW-1185">Reference proteome</keyword>
<dbReference type="InterPro" id="IPR001878">
    <property type="entry name" value="Znf_CCHC"/>
</dbReference>
<feature type="compositionally biased region" description="Polar residues" evidence="4">
    <location>
        <begin position="278"/>
        <end position="287"/>
    </location>
</feature>
<evidence type="ECO:0000256" key="3">
    <source>
        <dbReference type="PROSITE-ProRule" id="PRU00047"/>
    </source>
</evidence>
<evidence type="ECO:0000256" key="2">
    <source>
        <dbReference type="ARBA" id="ARBA00047375"/>
    </source>
</evidence>
<dbReference type="OrthoDB" id="1747743at2759"/>
<dbReference type="Gene3D" id="3.40.47.10">
    <property type="match status" value="1"/>
</dbReference>
<dbReference type="AlphaFoldDB" id="A0A2Z6MMY2"/>
<dbReference type="GO" id="GO:0006633">
    <property type="term" value="P:fatty acid biosynthetic process"/>
    <property type="evidence" value="ECO:0007669"/>
    <property type="project" value="InterPro"/>
</dbReference>
<reference evidence="7" key="1">
    <citation type="journal article" date="2017" name="Front. Plant Sci.">
        <title>Climate Clever Clovers: New Paradigm to Reduce the Environmental Footprint of Ruminants by Breeding Low Methanogenic Forages Utilizing Haplotype Variation.</title>
        <authorList>
            <person name="Kaur P."/>
            <person name="Appels R."/>
            <person name="Bayer P.E."/>
            <person name="Keeble-Gagnere G."/>
            <person name="Wang J."/>
            <person name="Hirakawa H."/>
            <person name="Shirasawa K."/>
            <person name="Vercoe P."/>
            <person name="Stefanova K."/>
            <person name="Durmic Z."/>
            <person name="Nichols P."/>
            <person name="Revell C."/>
            <person name="Isobe S.N."/>
            <person name="Edwards D."/>
            <person name="Erskine W."/>
        </authorList>
    </citation>
    <scope>NUCLEOTIDE SEQUENCE [LARGE SCALE GENOMIC DNA]</scope>
    <source>
        <strain evidence="7">cv. Daliak</strain>
    </source>
</reference>
<name>A0A2Z6MMY2_TRISU</name>
<accession>A0A2Z6MMY2</accession>
<keyword evidence="3" id="KW-0862">Zinc</keyword>
<dbReference type="GO" id="GO:0016020">
    <property type="term" value="C:membrane"/>
    <property type="evidence" value="ECO:0007669"/>
    <property type="project" value="InterPro"/>
</dbReference>
<dbReference type="InterPro" id="IPR013601">
    <property type="entry name" value="FAE1_typ3_polyketide_synth"/>
</dbReference>
<dbReference type="Gene3D" id="4.10.60.10">
    <property type="entry name" value="Zinc finger, CCHC-type"/>
    <property type="match status" value="1"/>
</dbReference>
<proteinExistence type="predicted"/>
<dbReference type="GO" id="GO:0008270">
    <property type="term" value="F:zinc ion binding"/>
    <property type="evidence" value="ECO:0007669"/>
    <property type="project" value="UniProtKB-KW"/>
</dbReference>
<dbReference type="InterPro" id="IPR005162">
    <property type="entry name" value="Retrotrans_gag_dom"/>
</dbReference>
<dbReference type="Pfam" id="PF08392">
    <property type="entry name" value="FAE1_CUT1_RppA"/>
    <property type="match status" value="1"/>
</dbReference>
<feature type="region of interest" description="Disordered" evidence="4">
    <location>
        <begin position="360"/>
        <end position="380"/>
    </location>
</feature>
<sequence length="411" mass="47346">MFGAIDEVLEKTSVKAKDIGILVVNCSLFNPIPSLSAMIVNHYNLRENLLSYNLDGMGCSAGVISIDHVKDLLQLYITGLSLANLCSYYRINACYAFPLPYCVSWHQSREGGQILGFRDRNNNNPTTDDSSSEDEEVVTEDEEEFMDWQIDVDRFFDVMDIPENKQVKMVAIRLKSTAAVWWDRLVLQRHRQKKHPIRTWRKMKRLMLERFLPKDYEQILYKMYIECVQGKRSVTEYTAEFLRFSERNDGRTVWTVAEASNLALKAELLEKSPRSFSNFRRYSPQNNIDDKEKSATTKDSNPVSKADSSGSAPQGKNPTQKQNNPYAKPTGDTCFRCGGKGHMSNVCPSRRVAAVLEERVDDDEREQPDEDEYAEVEFAEEESDEKVNIVLQRMLLATKEERQRKNLFKIL</sequence>
<feature type="domain" description="CCHC-type" evidence="5">
    <location>
        <begin position="334"/>
        <end position="349"/>
    </location>
</feature>
<protein>
    <recommendedName>
        <fullName evidence="5">CCHC-type domain-containing protein</fullName>
    </recommendedName>
</protein>